<sequence length="136" mass="16249">MEQNLLVSVYIDKEFKLSDQIMNIDEIYAFIHLVKSFTQMLNHEHVSYMELLGDVLLTSNLINYLSFRYQSDKIQEFTTILKRCNLQNTLNVCEKDSVVTIYNKESLNFHCKQHLDLKNIKVQKRKVDIRKYQIKL</sequence>
<comment type="caution">
    <text evidence="1">The sequence shown here is derived from an EMBL/GenBank/DDBJ whole genome shotgun (WGS) entry which is preliminary data.</text>
</comment>
<evidence type="ECO:0000313" key="2">
    <source>
        <dbReference type="Proteomes" id="UP000439903"/>
    </source>
</evidence>
<evidence type="ECO:0000313" key="1">
    <source>
        <dbReference type="EMBL" id="KAF0511304.1"/>
    </source>
</evidence>
<dbReference type="Proteomes" id="UP000439903">
    <property type="component" value="Unassembled WGS sequence"/>
</dbReference>
<dbReference type="AlphaFoldDB" id="A0A8H4ALX1"/>
<keyword evidence="2" id="KW-1185">Reference proteome</keyword>
<protein>
    <submittedName>
        <fullName evidence="1">Uncharacterized protein</fullName>
    </submittedName>
</protein>
<dbReference type="EMBL" id="WTPW01000440">
    <property type="protein sequence ID" value="KAF0511304.1"/>
    <property type="molecule type" value="Genomic_DNA"/>
</dbReference>
<organism evidence="1 2">
    <name type="scientific">Gigaspora margarita</name>
    <dbReference type="NCBI Taxonomy" id="4874"/>
    <lineage>
        <taxon>Eukaryota</taxon>
        <taxon>Fungi</taxon>
        <taxon>Fungi incertae sedis</taxon>
        <taxon>Mucoromycota</taxon>
        <taxon>Glomeromycotina</taxon>
        <taxon>Glomeromycetes</taxon>
        <taxon>Diversisporales</taxon>
        <taxon>Gigasporaceae</taxon>
        <taxon>Gigaspora</taxon>
    </lineage>
</organism>
<gene>
    <name evidence="1" type="ORF">F8M41_018290</name>
</gene>
<name>A0A8H4ALX1_GIGMA</name>
<accession>A0A8H4ALX1</accession>
<reference evidence="1 2" key="1">
    <citation type="journal article" date="2019" name="Environ. Microbiol.">
        <title>At the nexus of three kingdoms: the genome of the mycorrhizal fungus Gigaspora margarita provides insights into plant, endobacterial and fungal interactions.</title>
        <authorList>
            <person name="Venice F."/>
            <person name="Ghignone S."/>
            <person name="Salvioli di Fossalunga A."/>
            <person name="Amselem J."/>
            <person name="Novero M."/>
            <person name="Xianan X."/>
            <person name="Sedzielewska Toro K."/>
            <person name="Morin E."/>
            <person name="Lipzen A."/>
            <person name="Grigoriev I.V."/>
            <person name="Henrissat B."/>
            <person name="Martin F.M."/>
            <person name="Bonfante P."/>
        </authorList>
    </citation>
    <scope>NUCLEOTIDE SEQUENCE [LARGE SCALE GENOMIC DNA]</scope>
    <source>
        <strain evidence="1 2">BEG34</strain>
    </source>
</reference>
<dbReference type="OrthoDB" id="2319350at2759"/>
<proteinExistence type="predicted"/>